<evidence type="ECO:0000313" key="3">
    <source>
        <dbReference type="Proteomes" id="UP000448943"/>
    </source>
</evidence>
<dbReference type="EMBL" id="SIJB01000004">
    <property type="protein sequence ID" value="NBI27611.1"/>
    <property type="molecule type" value="Genomic_DNA"/>
</dbReference>
<proteinExistence type="predicted"/>
<keyword evidence="3" id="KW-1185">Reference proteome</keyword>
<organism evidence="2 3">
    <name type="scientific">Chengkuizengella marina</name>
    <dbReference type="NCBI Taxonomy" id="2507566"/>
    <lineage>
        <taxon>Bacteria</taxon>
        <taxon>Bacillati</taxon>
        <taxon>Bacillota</taxon>
        <taxon>Bacilli</taxon>
        <taxon>Bacillales</taxon>
        <taxon>Paenibacillaceae</taxon>
        <taxon>Chengkuizengella</taxon>
    </lineage>
</organism>
<reference evidence="2 3" key="1">
    <citation type="submission" date="2019-01" db="EMBL/GenBank/DDBJ databases">
        <title>Chengkuizengella sp. nov., isolated from deep-sea sediment of East Pacific Ocean.</title>
        <authorList>
            <person name="Yang J."/>
            <person name="Lai Q."/>
            <person name="Shao Z."/>
        </authorList>
    </citation>
    <scope>NUCLEOTIDE SEQUENCE [LARGE SCALE GENOMIC DNA]</scope>
    <source>
        <strain evidence="2 3">YPA3-1-1</strain>
    </source>
</reference>
<protein>
    <submittedName>
        <fullName evidence="2">Alkaline shock response membrane anchor protein AmaP</fullName>
    </submittedName>
</protein>
<dbReference type="NCBIfam" id="NF033218">
    <property type="entry name" value="anchor_AmaP"/>
    <property type="match status" value="1"/>
</dbReference>
<keyword evidence="1" id="KW-0472">Membrane</keyword>
<keyword evidence="1" id="KW-0812">Transmembrane</keyword>
<comment type="caution">
    <text evidence="2">The sequence shown here is derived from an EMBL/GenBank/DDBJ whole genome shotgun (WGS) entry which is preliminary data.</text>
</comment>
<sequence>MLKILDRLLLFLYSIFVTIVSLSVVIQMIQTGDINIPYLNDTEEIILYASVAVVVLISIRFLYITLRSNRSTKPSIDQRNDYGDIKISMETIEQIALKAAARVKGTKDTKAKINASQSGIEVKIKTYVDGETPIPKLTEEIQQNVNDYIEDVTGIPVSNVSVLVVNIFQSNTFKSRVE</sequence>
<dbReference type="AlphaFoldDB" id="A0A6N9PVQ3"/>
<evidence type="ECO:0000256" key="1">
    <source>
        <dbReference type="SAM" id="Phobius"/>
    </source>
</evidence>
<dbReference type="Proteomes" id="UP000448943">
    <property type="component" value="Unassembled WGS sequence"/>
</dbReference>
<name>A0A6N9PVQ3_9BACL</name>
<feature type="transmembrane region" description="Helical" evidence="1">
    <location>
        <begin position="45"/>
        <end position="63"/>
    </location>
</feature>
<evidence type="ECO:0000313" key="2">
    <source>
        <dbReference type="EMBL" id="NBI27611.1"/>
    </source>
</evidence>
<feature type="transmembrane region" description="Helical" evidence="1">
    <location>
        <begin position="7"/>
        <end position="29"/>
    </location>
</feature>
<keyword evidence="1" id="KW-1133">Transmembrane helix</keyword>
<dbReference type="OrthoDB" id="1716040at2"/>
<accession>A0A6N9PVQ3</accession>
<gene>
    <name evidence="2" type="primary">amaP</name>
    <name evidence="2" type="ORF">ERL59_01330</name>
</gene>